<name>A0A0M9GG69_9PSED</name>
<dbReference type="Pfam" id="PF08896">
    <property type="entry name" value="DUF1842"/>
    <property type="match status" value="1"/>
</dbReference>
<evidence type="ECO:0000313" key="3">
    <source>
        <dbReference type="EMBL" id="KPA90213.1"/>
    </source>
</evidence>
<evidence type="ECO:0000313" key="4">
    <source>
        <dbReference type="Proteomes" id="UP000037931"/>
    </source>
</evidence>
<comment type="caution">
    <text evidence="3">The sequence shown here is derived from an EMBL/GenBank/DDBJ whole genome shotgun (WGS) entry which is preliminary data.</text>
</comment>
<dbReference type="EMBL" id="JSYZ01000011">
    <property type="protein sequence ID" value="KPA90213.1"/>
    <property type="molecule type" value="Genomic_DNA"/>
</dbReference>
<proteinExistence type="predicted"/>
<dbReference type="Proteomes" id="UP000037931">
    <property type="component" value="Unassembled WGS sequence"/>
</dbReference>
<evidence type="ECO:0000259" key="2">
    <source>
        <dbReference type="Pfam" id="PF08898"/>
    </source>
</evidence>
<gene>
    <name evidence="3" type="ORF">PF66_03347</name>
</gene>
<reference evidence="3 4" key="1">
    <citation type="journal article" date="2015" name="PLoS ONE">
        <title>Rice-Infecting Pseudomonas Genomes Are Highly Accessorized and Harbor Multiple Putative Virulence Mechanisms to Cause Sheath Brown Rot.</title>
        <authorList>
            <person name="Quibod I.L."/>
            <person name="Grande G."/>
            <person name="Oreiro E.G."/>
            <person name="Borja F.N."/>
            <person name="Dossa G.S."/>
            <person name="Mauleon R."/>
            <person name="Cruz C.V."/>
            <person name="Oliva R."/>
        </authorList>
    </citation>
    <scope>NUCLEOTIDE SEQUENCE [LARGE SCALE GENOMIC DNA]</scope>
    <source>
        <strain evidence="3 4">IRRI 6609</strain>
    </source>
</reference>
<evidence type="ECO:0000259" key="1">
    <source>
        <dbReference type="Pfam" id="PF08896"/>
    </source>
</evidence>
<evidence type="ECO:0008006" key="5">
    <source>
        <dbReference type="Google" id="ProtNLM"/>
    </source>
</evidence>
<keyword evidence="4" id="KW-1185">Reference proteome</keyword>
<dbReference type="STRING" id="50340.PF66_03347"/>
<feature type="domain" description="DUF1842" evidence="1">
    <location>
        <begin position="9"/>
        <end position="122"/>
    </location>
</feature>
<protein>
    <recommendedName>
        <fullName evidence="5">DUF1842 domain-containing protein</fullName>
    </recommendedName>
</protein>
<dbReference type="InterPro" id="IPR014994">
    <property type="entry name" value="DUF1843"/>
</dbReference>
<dbReference type="InterPro" id="IPR014992">
    <property type="entry name" value="DUF1842"/>
</dbReference>
<dbReference type="AlphaFoldDB" id="A0A0M9GG69"/>
<dbReference type="PATRIC" id="fig|50340.43.peg.644"/>
<organism evidence="3 4">
    <name type="scientific">Pseudomonas asplenii</name>
    <dbReference type="NCBI Taxonomy" id="53407"/>
    <lineage>
        <taxon>Bacteria</taxon>
        <taxon>Pseudomonadati</taxon>
        <taxon>Pseudomonadota</taxon>
        <taxon>Gammaproteobacteria</taxon>
        <taxon>Pseudomonadales</taxon>
        <taxon>Pseudomonadaceae</taxon>
        <taxon>Pseudomonas</taxon>
    </lineage>
</organism>
<feature type="domain" description="DUF1843" evidence="2">
    <location>
        <begin position="159"/>
        <end position="210"/>
    </location>
</feature>
<dbReference type="OrthoDB" id="1491780at2"/>
<accession>A0A0M9GG69</accession>
<sequence length="211" mass="22576">MSATLQQPVGLFPLAYRIGTGLAGAPGVNLNLLAFSPEQRLTGTAAVTQATNPPLNLDVDVWGEYSYLTVMQPGVSKILLSVQGNHGGQGSNSIISFKAHLVVGSDWKEGVANYTYFDGQRWVEASNVPAHLVSGVRSHVQPLPLEPGPVLQPHPPILPLYAAPIQTAIAAGDLAQLKSLANLARHQLDQQPQLQAALDNLKSEISRLERR</sequence>
<dbReference type="Pfam" id="PF08898">
    <property type="entry name" value="DUF1843"/>
    <property type="match status" value="1"/>
</dbReference>
<dbReference type="RefSeq" id="WP_054063329.1">
    <property type="nucleotide sequence ID" value="NZ_JAQMZR010000008.1"/>
</dbReference>